<name>A0A8H4AZA7_GIGMA</name>
<dbReference type="Proteomes" id="UP000439903">
    <property type="component" value="Unassembled WGS sequence"/>
</dbReference>
<gene>
    <name evidence="1" type="ORF">F8M41_000763</name>
</gene>
<evidence type="ECO:0000313" key="1">
    <source>
        <dbReference type="EMBL" id="KAF0547192.1"/>
    </source>
</evidence>
<dbReference type="OrthoDB" id="2485579at2759"/>
<keyword evidence="2" id="KW-1185">Reference proteome</keyword>
<evidence type="ECO:0000313" key="2">
    <source>
        <dbReference type="Proteomes" id="UP000439903"/>
    </source>
</evidence>
<reference evidence="1 2" key="1">
    <citation type="journal article" date="2019" name="Environ. Microbiol.">
        <title>At the nexus of three kingdoms: the genome of the mycorrhizal fungus Gigaspora margarita provides insights into plant, endobacterial and fungal interactions.</title>
        <authorList>
            <person name="Venice F."/>
            <person name="Ghignone S."/>
            <person name="Salvioli di Fossalunga A."/>
            <person name="Amselem J."/>
            <person name="Novero M."/>
            <person name="Xianan X."/>
            <person name="Sedzielewska Toro K."/>
            <person name="Morin E."/>
            <person name="Lipzen A."/>
            <person name="Grigoriev I.V."/>
            <person name="Henrissat B."/>
            <person name="Martin F.M."/>
            <person name="Bonfante P."/>
        </authorList>
    </citation>
    <scope>NUCLEOTIDE SEQUENCE [LARGE SCALE GENOMIC DNA]</scope>
    <source>
        <strain evidence="1 2">BEG34</strain>
    </source>
</reference>
<dbReference type="EMBL" id="WTPW01000107">
    <property type="protein sequence ID" value="KAF0547192.1"/>
    <property type="molecule type" value="Genomic_DNA"/>
</dbReference>
<sequence>MTAIPAHIEKTLAKLKTQMEKAKIEGTYHVSSQGIIYSLENQSQILTIGSLQRKTDSQILRRKSNTFLDDLRQSKDSTRQPEVPLGDTWEEKITHICQHINSTHSGQAAQLKNKI</sequence>
<proteinExistence type="predicted"/>
<dbReference type="AlphaFoldDB" id="A0A8H4AZA7"/>
<comment type="caution">
    <text evidence="1">The sequence shown here is derived from an EMBL/GenBank/DDBJ whole genome shotgun (WGS) entry which is preliminary data.</text>
</comment>
<organism evidence="1 2">
    <name type="scientific">Gigaspora margarita</name>
    <dbReference type="NCBI Taxonomy" id="4874"/>
    <lineage>
        <taxon>Eukaryota</taxon>
        <taxon>Fungi</taxon>
        <taxon>Fungi incertae sedis</taxon>
        <taxon>Mucoromycota</taxon>
        <taxon>Glomeromycotina</taxon>
        <taxon>Glomeromycetes</taxon>
        <taxon>Diversisporales</taxon>
        <taxon>Gigasporaceae</taxon>
        <taxon>Gigaspora</taxon>
    </lineage>
</organism>
<accession>A0A8H4AZA7</accession>
<protein>
    <submittedName>
        <fullName evidence="1">Uncharacterized protein</fullName>
    </submittedName>
</protein>